<dbReference type="Pfam" id="PF03798">
    <property type="entry name" value="TRAM_LAG1_CLN8"/>
    <property type="match status" value="1"/>
</dbReference>
<keyword evidence="4 5" id="KW-0472">Membrane</keyword>
<reference evidence="8" key="1">
    <citation type="submission" date="2021-01" db="EMBL/GenBank/DDBJ databases">
        <authorList>
            <person name="Corre E."/>
            <person name="Pelletier E."/>
            <person name="Niang G."/>
            <person name="Scheremetjew M."/>
            <person name="Finn R."/>
            <person name="Kale V."/>
            <person name="Holt S."/>
            <person name="Cochrane G."/>
            <person name="Meng A."/>
            <person name="Brown T."/>
            <person name="Cohen L."/>
        </authorList>
    </citation>
    <scope>NUCLEOTIDE SEQUENCE</scope>
    <source>
        <strain evidence="8">CCAP 955/1</strain>
    </source>
</reference>
<dbReference type="GO" id="GO:0055088">
    <property type="term" value="P:lipid homeostasis"/>
    <property type="evidence" value="ECO:0007669"/>
    <property type="project" value="TreeGrafter"/>
</dbReference>
<feature type="domain" description="TLC" evidence="7">
    <location>
        <begin position="40"/>
        <end position="237"/>
    </location>
</feature>
<feature type="transmembrane region" description="Helical" evidence="6">
    <location>
        <begin position="165"/>
        <end position="184"/>
    </location>
</feature>
<dbReference type="SMART" id="SM00724">
    <property type="entry name" value="TLC"/>
    <property type="match status" value="1"/>
</dbReference>
<evidence type="ECO:0000256" key="6">
    <source>
        <dbReference type="SAM" id="Phobius"/>
    </source>
</evidence>
<evidence type="ECO:0000256" key="2">
    <source>
        <dbReference type="ARBA" id="ARBA00022692"/>
    </source>
</evidence>
<dbReference type="PANTHER" id="PTHR13439">
    <property type="entry name" value="CT120 PROTEIN"/>
    <property type="match status" value="1"/>
</dbReference>
<keyword evidence="3 6" id="KW-1133">Transmembrane helix</keyword>
<dbReference type="PANTHER" id="PTHR13439:SF0">
    <property type="entry name" value="TOPOISOMERASE I DAMAGE AFFECTED PROTEIN 4"/>
    <property type="match status" value="1"/>
</dbReference>
<dbReference type="InterPro" id="IPR050846">
    <property type="entry name" value="TLCD"/>
</dbReference>
<evidence type="ECO:0000313" key="8">
    <source>
        <dbReference type="EMBL" id="CAE0274798.1"/>
    </source>
</evidence>
<dbReference type="PROSITE" id="PS50922">
    <property type="entry name" value="TLC"/>
    <property type="match status" value="1"/>
</dbReference>
<organism evidence="8">
    <name type="scientific">Spumella elongata</name>
    <dbReference type="NCBI Taxonomy" id="89044"/>
    <lineage>
        <taxon>Eukaryota</taxon>
        <taxon>Sar</taxon>
        <taxon>Stramenopiles</taxon>
        <taxon>Ochrophyta</taxon>
        <taxon>Chrysophyceae</taxon>
        <taxon>Chromulinales</taxon>
        <taxon>Chromulinaceae</taxon>
        <taxon>Spumella</taxon>
    </lineage>
</organism>
<feature type="transmembrane region" description="Helical" evidence="6">
    <location>
        <begin position="45"/>
        <end position="67"/>
    </location>
</feature>
<feature type="transmembrane region" description="Helical" evidence="6">
    <location>
        <begin position="125"/>
        <end position="144"/>
    </location>
</feature>
<evidence type="ECO:0000256" key="4">
    <source>
        <dbReference type="ARBA" id="ARBA00023136"/>
    </source>
</evidence>
<name>A0A7S3LZR4_9STRA</name>
<feature type="transmembrane region" description="Helical" evidence="6">
    <location>
        <begin position="12"/>
        <end position="33"/>
    </location>
</feature>
<evidence type="ECO:0000256" key="3">
    <source>
        <dbReference type="ARBA" id="ARBA00022989"/>
    </source>
</evidence>
<dbReference type="EMBL" id="HBIC01007004">
    <property type="protein sequence ID" value="CAE0274798.1"/>
    <property type="molecule type" value="Transcribed_RNA"/>
</dbReference>
<dbReference type="GO" id="GO:0016020">
    <property type="term" value="C:membrane"/>
    <property type="evidence" value="ECO:0007669"/>
    <property type="project" value="UniProtKB-SubCell"/>
</dbReference>
<dbReference type="GO" id="GO:0005783">
    <property type="term" value="C:endoplasmic reticulum"/>
    <property type="evidence" value="ECO:0007669"/>
    <property type="project" value="TreeGrafter"/>
</dbReference>
<accession>A0A7S3LZR4</accession>
<keyword evidence="2 5" id="KW-0812">Transmembrane</keyword>
<evidence type="ECO:0000256" key="1">
    <source>
        <dbReference type="ARBA" id="ARBA00004141"/>
    </source>
</evidence>
<comment type="subcellular location">
    <subcellularLocation>
        <location evidence="1">Membrane</location>
        <topology evidence="1">Multi-pass membrane protein</topology>
    </subcellularLocation>
</comment>
<dbReference type="AlphaFoldDB" id="A0A7S3LZR4"/>
<protein>
    <recommendedName>
        <fullName evidence="7">TLC domain-containing protein</fullName>
    </recommendedName>
</protein>
<evidence type="ECO:0000259" key="7">
    <source>
        <dbReference type="PROSITE" id="PS50922"/>
    </source>
</evidence>
<feature type="transmembrane region" description="Helical" evidence="6">
    <location>
        <begin position="204"/>
        <end position="225"/>
    </location>
</feature>
<sequence>MPLTLQSALSISLPYAGFCFALHALFTGIFSNRITSFSKSNKASFYNRCVSTVHALIMFSLALYYWLFINPTVVIVPMTDYESGCLLLMEGYLLYDTIFELSTGGRNIMTIGHHVMGFLSHSSSLISYNGAAGFYSMIIFLAEGSTPLLNASWLLQKLNMLDTSLFQLCAIGLLGSFFVLRVLLSPYMVIHMFLYQTSWGENTFQLFWFNFVIVFSFMLLNYFWFYKLVSLAFKKTKK</sequence>
<dbReference type="InterPro" id="IPR006634">
    <property type="entry name" value="TLC-dom"/>
</dbReference>
<gene>
    <name evidence="8" type="ORF">SELO1098_LOCUS3626</name>
</gene>
<evidence type="ECO:0000256" key="5">
    <source>
        <dbReference type="PROSITE-ProRule" id="PRU00205"/>
    </source>
</evidence>
<proteinExistence type="predicted"/>